<comment type="caution">
    <text evidence="2">The sequence shown here is derived from an EMBL/GenBank/DDBJ whole genome shotgun (WGS) entry which is preliminary data.</text>
</comment>
<feature type="non-terminal residue" evidence="2">
    <location>
        <position position="59"/>
    </location>
</feature>
<dbReference type="EMBL" id="JAHDVG010000464">
    <property type="protein sequence ID" value="KAH1185127.1"/>
    <property type="molecule type" value="Genomic_DNA"/>
</dbReference>
<proteinExistence type="predicted"/>
<reference evidence="2" key="1">
    <citation type="submission" date="2021-09" db="EMBL/GenBank/DDBJ databases">
        <title>The genome of Mauremys mutica provides insights into the evolution of semi-aquatic lifestyle.</title>
        <authorList>
            <person name="Gong S."/>
            <person name="Gao Y."/>
        </authorList>
    </citation>
    <scope>NUCLEOTIDE SEQUENCE</scope>
    <source>
        <strain evidence="2">MM-2020</strain>
        <tissue evidence="2">Muscle</tissue>
    </source>
</reference>
<gene>
    <name evidence="2" type="ORF">KIL84_013068</name>
</gene>
<evidence type="ECO:0000313" key="2">
    <source>
        <dbReference type="EMBL" id="KAH1185127.1"/>
    </source>
</evidence>
<feature type="compositionally biased region" description="Basic residues" evidence="1">
    <location>
        <begin position="9"/>
        <end position="19"/>
    </location>
</feature>
<dbReference type="AlphaFoldDB" id="A0A9D4B1Y0"/>
<feature type="non-terminal residue" evidence="2">
    <location>
        <position position="1"/>
    </location>
</feature>
<evidence type="ECO:0000256" key="1">
    <source>
        <dbReference type="SAM" id="MobiDB-lite"/>
    </source>
</evidence>
<keyword evidence="3" id="KW-1185">Reference proteome</keyword>
<accession>A0A9D4B1Y0</accession>
<evidence type="ECO:0000313" key="3">
    <source>
        <dbReference type="Proteomes" id="UP000827986"/>
    </source>
</evidence>
<organism evidence="2 3">
    <name type="scientific">Mauremys mutica</name>
    <name type="common">yellowpond turtle</name>
    <dbReference type="NCBI Taxonomy" id="74926"/>
    <lineage>
        <taxon>Eukaryota</taxon>
        <taxon>Metazoa</taxon>
        <taxon>Chordata</taxon>
        <taxon>Craniata</taxon>
        <taxon>Vertebrata</taxon>
        <taxon>Euteleostomi</taxon>
        <taxon>Archelosauria</taxon>
        <taxon>Testudinata</taxon>
        <taxon>Testudines</taxon>
        <taxon>Cryptodira</taxon>
        <taxon>Durocryptodira</taxon>
        <taxon>Testudinoidea</taxon>
        <taxon>Geoemydidae</taxon>
        <taxon>Geoemydinae</taxon>
        <taxon>Mauremys</taxon>
    </lineage>
</organism>
<protein>
    <submittedName>
        <fullName evidence="2">Uncharacterized protein</fullName>
    </submittedName>
</protein>
<feature type="region of interest" description="Disordered" evidence="1">
    <location>
        <begin position="1"/>
        <end position="34"/>
    </location>
</feature>
<sequence length="59" mass="6425">AAERERRGAPRQRRGRAARGRAGGPWKVYRLGGPRPAPRPCRAVAAPPRALLQHVPPQA</sequence>
<dbReference type="Proteomes" id="UP000827986">
    <property type="component" value="Unassembled WGS sequence"/>
</dbReference>
<name>A0A9D4B1Y0_9SAUR</name>